<feature type="compositionally biased region" description="Polar residues" evidence="1">
    <location>
        <begin position="202"/>
        <end position="212"/>
    </location>
</feature>
<name>A0A318SYB2_9HYPH</name>
<feature type="compositionally biased region" description="Low complexity" evidence="1">
    <location>
        <begin position="166"/>
        <end position="175"/>
    </location>
</feature>
<reference evidence="2 3" key="1">
    <citation type="submission" date="2018-06" db="EMBL/GenBank/DDBJ databases">
        <title>Genomic Encyclopedia of Type Strains, Phase III (KMG-III): the genomes of soil and plant-associated and newly described type strains.</title>
        <authorList>
            <person name="Whitman W."/>
        </authorList>
    </citation>
    <scope>NUCLEOTIDE SEQUENCE [LARGE SCALE GENOMIC DNA]</scope>
    <source>
        <strain evidence="2 3">ORS 1419</strain>
    </source>
</reference>
<protein>
    <submittedName>
        <fullName evidence="2">Uncharacterized protein</fullName>
    </submittedName>
</protein>
<dbReference type="AlphaFoldDB" id="A0A318SYB2"/>
<comment type="caution">
    <text evidence="2">The sequence shown here is derived from an EMBL/GenBank/DDBJ whole genome shotgun (WGS) entry which is preliminary data.</text>
</comment>
<feature type="compositionally biased region" description="Polar residues" evidence="1">
    <location>
        <begin position="88"/>
        <end position="104"/>
    </location>
</feature>
<dbReference type="EMBL" id="QJTF01000018">
    <property type="protein sequence ID" value="PYE86921.1"/>
    <property type="molecule type" value="Genomic_DNA"/>
</dbReference>
<dbReference type="Proteomes" id="UP000247454">
    <property type="component" value="Unassembled WGS sequence"/>
</dbReference>
<accession>A0A318SYB2</accession>
<feature type="region of interest" description="Disordered" evidence="1">
    <location>
        <begin position="88"/>
        <end position="141"/>
    </location>
</feature>
<sequence length="421" mass="45961">MWLYIPNTSTSSASAQEVPGSISDLSLRAKHFEASLWWRGKPSPSRNWSQRLNKVCWLRRLSGAMCDPLTADLGAVSWTASLVASRANRTASPDESAAASMNETSGHRRGASSFSPGHGSSSSRTSPACSRRGMTKSLEPRGFGETYENWVSRLREDCSRRRKSARAMSASGSSSLVWPTATTSNGGDNSNSRSVTERGHGNNLNGVATNWPTPAASEARLGFQDRSDPGKKGTQESLSTIAVLWPTASARDWKGANQADLHDRGTKGAPLNEMAVLWSTPRAKEEGQWQNANRQQTKQTLTLTGQASQWATPTSLSFAESHQPGNSRNQNINMELASGLYSRLALTTVKTGKPSSKERRSLNPLFVEWLMGWPPSWTLLGWTDLGCSATALFRFKQHMRSALWQLDFSAEAPPAQLALFE</sequence>
<keyword evidence="3" id="KW-1185">Reference proteome</keyword>
<evidence type="ECO:0000313" key="3">
    <source>
        <dbReference type="Proteomes" id="UP000247454"/>
    </source>
</evidence>
<organism evidence="2 3">
    <name type="scientific">Phyllobacterium leguminum</name>
    <dbReference type="NCBI Taxonomy" id="314237"/>
    <lineage>
        <taxon>Bacteria</taxon>
        <taxon>Pseudomonadati</taxon>
        <taxon>Pseudomonadota</taxon>
        <taxon>Alphaproteobacteria</taxon>
        <taxon>Hyphomicrobiales</taxon>
        <taxon>Phyllobacteriaceae</taxon>
        <taxon>Phyllobacterium</taxon>
    </lineage>
</organism>
<evidence type="ECO:0000256" key="1">
    <source>
        <dbReference type="SAM" id="MobiDB-lite"/>
    </source>
</evidence>
<feature type="compositionally biased region" description="Low complexity" evidence="1">
    <location>
        <begin position="111"/>
        <end position="132"/>
    </location>
</feature>
<evidence type="ECO:0000313" key="2">
    <source>
        <dbReference type="EMBL" id="PYE86921.1"/>
    </source>
</evidence>
<feature type="region of interest" description="Disordered" evidence="1">
    <location>
        <begin position="165"/>
        <end position="212"/>
    </location>
</feature>
<proteinExistence type="predicted"/>
<feature type="compositionally biased region" description="Polar residues" evidence="1">
    <location>
        <begin position="176"/>
        <end position="194"/>
    </location>
</feature>
<gene>
    <name evidence="2" type="ORF">C7477_11859</name>
</gene>